<dbReference type="SUPFAM" id="SSF47384">
    <property type="entry name" value="Homodimeric domain of signal transducing histidine kinase"/>
    <property type="match status" value="1"/>
</dbReference>
<organism evidence="8 9">
    <name type="scientific">Mucilaginibacter pedocola</name>
    <dbReference type="NCBI Taxonomy" id="1792845"/>
    <lineage>
        <taxon>Bacteria</taxon>
        <taxon>Pseudomonadati</taxon>
        <taxon>Bacteroidota</taxon>
        <taxon>Sphingobacteriia</taxon>
        <taxon>Sphingobacteriales</taxon>
        <taxon>Sphingobacteriaceae</taxon>
        <taxon>Mucilaginibacter</taxon>
    </lineage>
</organism>
<dbReference type="PROSITE" id="PS50112">
    <property type="entry name" value="PAS"/>
    <property type="match status" value="2"/>
</dbReference>
<protein>
    <recommendedName>
        <fullName evidence="2">histidine kinase</fullName>
        <ecNumber evidence="2">2.7.13.3</ecNumber>
    </recommendedName>
</protein>
<dbReference type="EMBL" id="MBTF01000006">
    <property type="protein sequence ID" value="OOQ60571.1"/>
    <property type="molecule type" value="Genomic_DNA"/>
</dbReference>
<sequence>MQTSILPIISECVIAFNLPLNQYITIGPCIGMLSGYADNEVPEGKDFWYTIIHSSDLPAVRKATTELVDGQTIELNYRILPPHSLEVRYITERRSMYTDAVTGQQVVLSILNEHAPDILNDEDGAQTDALKREQFLLSLINSQTNFLMRLNKTGHFTFVNKQYCKVFGYTADELLGHHFTINTAPEDLERCERAFNECLANPGKIIPLVRDKMDKSGARHPSEWEFISIVNERGEVTEIQGVGLDISEKQLREAEAKRAAEQLDNFIESITDSFLILDNDWRFIKTNKAFEKICNRTQTELVGNSIWDVFPILVGGQSERQFKLAAKMQRTVQYTEFVPTSGLWFRITVYPAAEGLTVFVKDITEQKVAEEELNRTRNNLEALINNTTDLIWSIDTKGRYIYMNNAYKNAVYKEAGIIPATGEEVIVYGPEKVRETWTEFYRRALHGETYSVVYENTHSIPGRALYYEVNFYPLYDNIGGVVGSGCFGREITSRLESEKEIIDQNERLRQIASLSSHELRRPVASMLGLINVIDFENFNNPENREAINLLHAVSNEIDEVIRTIVDNTFTGQQRNN</sequence>
<keyword evidence="6" id="KW-0175">Coiled coil</keyword>
<dbReference type="STRING" id="1792845.BC343_25115"/>
<evidence type="ECO:0000256" key="5">
    <source>
        <dbReference type="ARBA" id="ARBA00022777"/>
    </source>
</evidence>
<dbReference type="RefSeq" id="WP_078347580.1">
    <property type="nucleotide sequence ID" value="NZ_MBTF01000006.1"/>
</dbReference>
<dbReference type="CDD" id="cd00082">
    <property type="entry name" value="HisKA"/>
    <property type="match status" value="1"/>
</dbReference>
<proteinExistence type="predicted"/>
<gene>
    <name evidence="8" type="ORF">BC343_25115</name>
</gene>
<dbReference type="InterPro" id="IPR035965">
    <property type="entry name" value="PAS-like_dom_sf"/>
</dbReference>
<accession>A0A1S9PHZ1</accession>
<evidence type="ECO:0000256" key="2">
    <source>
        <dbReference type="ARBA" id="ARBA00012438"/>
    </source>
</evidence>
<dbReference type="GO" id="GO:0000155">
    <property type="term" value="F:phosphorelay sensor kinase activity"/>
    <property type="evidence" value="ECO:0007669"/>
    <property type="project" value="InterPro"/>
</dbReference>
<evidence type="ECO:0000313" key="9">
    <source>
        <dbReference type="Proteomes" id="UP000189739"/>
    </source>
</evidence>
<dbReference type="OrthoDB" id="6231665at2"/>
<dbReference type="PANTHER" id="PTHR43304:SF1">
    <property type="entry name" value="PAC DOMAIN-CONTAINING PROTEIN"/>
    <property type="match status" value="1"/>
</dbReference>
<dbReference type="SUPFAM" id="SSF55785">
    <property type="entry name" value="PYP-like sensor domain (PAS domain)"/>
    <property type="match status" value="3"/>
</dbReference>
<dbReference type="NCBIfam" id="TIGR00229">
    <property type="entry name" value="sensory_box"/>
    <property type="match status" value="3"/>
</dbReference>
<keyword evidence="4" id="KW-0808">Transferase</keyword>
<dbReference type="Gene3D" id="1.10.287.130">
    <property type="match status" value="1"/>
</dbReference>
<evidence type="ECO:0000256" key="6">
    <source>
        <dbReference type="SAM" id="Coils"/>
    </source>
</evidence>
<keyword evidence="5" id="KW-0418">Kinase</keyword>
<dbReference type="SMART" id="SM00091">
    <property type="entry name" value="PAS"/>
    <property type="match status" value="3"/>
</dbReference>
<dbReference type="EC" id="2.7.13.3" evidence="2"/>
<dbReference type="AlphaFoldDB" id="A0A1S9PHZ1"/>
<evidence type="ECO:0000256" key="4">
    <source>
        <dbReference type="ARBA" id="ARBA00022679"/>
    </source>
</evidence>
<keyword evidence="3" id="KW-0597">Phosphoprotein</keyword>
<dbReference type="InterPro" id="IPR000014">
    <property type="entry name" value="PAS"/>
</dbReference>
<evidence type="ECO:0000259" key="7">
    <source>
        <dbReference type="PROSITE" id="PS50112"/>
    </source>
</evidence>
<dbReference type="CDD" id="cd00130">
    <property type="entry name" value="PAS"/>
    <property type="match status" value="2"/>
</dbReference>
<feature type="coiled-coil region" evidence="6">
    <location>
        <begin position="363"/>
        <end position="390"/>
    </location>
</feature>
<comment type="catalytic activity">
    <reaction evidence="1">
        <text>ATP + protein L-histidine = ADP + protein N-phospho-L-histidine.</text>
        <dbReference type="EC" id="2.7.13.3"/>
    </reaction>
</comment>
<evidence type="ECO:0000313" key="8">
    <source>
        <dbReference type="EMBL" id="OOQ60571.1"/>
    </source>
</evidence>
<dbReference type="Proteomes" id="UP000189739">
    <property type="component" value="Unassembled WGS sequence"/>
</dbReference>
<evidence type="ECO:0000256" key="1">
    <source>
        <dbReference type="ARBA" id="ARBA00000085"/>
    </source>
</evidence>
<dbReference type="InterPro" id="IPR013655">
    <property type="entry name" value="PAS_fold_3"/>
</dbReference>
<reference evidence="8 9" key="1">
    <citation type="submission" date="2016-07" db="EMBL/GenBank/DDBJ databases">
        <title>Genomic analysis of zinc-resistant bacterium Mucilaginibacter pedocola TBZ30.</title>
        <authorList>
            <person name="Huang J."/>
            <person name="Tang J."/>
        </authorList>
    </citation>
    <scope>NUCLEOTIDE SEQUENCE [LARGE SCALE GENOMIC DNA]</scope>
    <source>
        <strain evidence="8 9">TBZ30</strain>
    </source>
</reference>
<name>A0A1S9PHZ1_9SPHI</name>
<dbReference type="Gene3D" id="3.30.450.20">
    <property type="entry name" value="PAS domain"/>
    <property type="match status" value="4"/>
</dbReference>
<dbReference type="InterPro" id="IPR003661">
    <property type="entry name" value="HisK_dim/P_dom"/>
</dbReference>
<dbReference type="InterPro" id="IPR013656">
    <property type="entry name" value="PAS_4"/>
</dbReference>
<dbReference type="InterPro" id="IPR052162">
    <property type="entry name" value="Sensor_kinase/Photoreceptor"/>
</dbReference>
<keyword evidence="9" id="KW-1185">Reference proteome</keyword>
<evidence type="ECO:0000256" key="3">
    <source>
        <dbReference type="ARBA" id="ARBA00022553"/>
    </source>
</evidence>
<dbReference type="PANTHER" id="PTHR43304">
    <property type="entry name" value="PHYTOCHROME-LIKE PROTEIN CPH1"/>
    <property type="match status" value="1"/>
</dbReference>
<dbReference type="InterPro" id="IPR036097">
    <property type="entry name" value="HisK_dim/P_sf"/>
</dbReference>
<feature type="domain" description="PAS" evidence="7">
    <location>
        <begin position="259"/>
        <end position="310"/>
    </location>
</feature>
<comment type="caution">
    <text evidence="8">The sequence shown here is derived from an EMBL/GenBank/DDBJ whole genome shotgun (WGS) entry which is preliminary data.</text>
</comment>
<feature type="domain" description="PAS" evidence="7">
    <location>
        <begin position="132"/>
        <end position="202"/>
    </location>
</feature>
<dbReference type="Pfam" id="PF08448">
    <property type="entry name" value="PAS_4"/>
    <property type="match status" value="3"/>
</dbReference>
<dbReference type="Pfam" id="PF08447">
    <property type="entry name" value="PAS_3"/>
    <property type="match status" value="1"/>
</dbReference>